<evidence type="ECO:0000313" key="1">
    <source>
        <dbReference type="EMBL" id="CAG9833895.1"/>
    </source>
</evidence>
<gene>
    <name evidence="1" type="ORF">DIABBA_LOCUS7258</name>
</gene>
<dbReference type="Proteomes" id="UP001153709">
    <property type="component" value="Chromosome 4"/>
</dbReference>
<dbReference type="OrthoDB" id="125347at2759"/>
<dbReference type="EMBL" id="OU898279">
    <property type="protein sequence ID" value="CAG9833895.1"/>
    <property type="molecule type" value="Genomic_DNA"/>
</dbReference>
<accession>A0A9N9T1Z2</accession>
<protein>
    <submittedName>
        <fullName evidence="1">Uncharacterized protein</fullName>
    </submittedName>
</protein>
<keyword evidence="2" id="KW-1185">Reference proteome</keyword>
<proteinExistence type="predicted"/>
<dbReference type="AlphaFoldDB" id="A0A9N9T1Z2"/>
<name>A0A9N9T1Z2_DIABA</name>
<sequence>MLTYEEIVRVIQNDQTEEEDVDGEIPASKTSAAKAVKALNTAIRWTKDNLKGSEEILMLKRIRDRALISTSKLAPK</sequence>
<evidence type="ECO:0000313" key="2">
    <source>
        <dbReference type="Proteomes" id="UP001153709"/>
    </source>
</evidence>
<reference evidence="1" key="1">
    <citation type="submission" date="2022-01" db="EMBL/GenBank/DDBJ databases">
        <authorList>
            <person name="King R."/>
        </authorList>
    </citation>
    <scope>NUCLEOTIDE SEQUENCE</scope>
</reference>
<organism evidence="1 2">
    <name type="scientific">Diabrotica balteata</name>
    <name type="common">Banded cucumber beetle</name>
    <dbReference type="NCBI Taxonomy" id="107213"/>
    <lineage>
        <taxon>Eukaryota</taxon>
        <taxon>Metazoa</taxon>
        <taxon>Ecdysozoa</taxon>
        <taxon>Arthropoda</taxon>
        <taxon>Hexapoda</taxon>
        <taxon>Insecta</taxon>
        <taxon>Pterygota</taxon>
        <taxon>Neoptera</taxon>
        <taxon>Endopterygota</taxon>
        <taxon>Coleoptera</taxon>
        <taxon>Polyphaga</taxon>
        <taxon>Cucujiformia</taxon>
        <taxon>Chrysomeloidea</taxon>
        <taxon>Chrysomelidae</taxon>
        <taxon>Galerucinae</taxon>
        <taxon>Diabroticina</taxon>
        <taxon>Diabroticites</taxon>
        <taxon>Diabrotica</taxon>
    </lineage>
</organism>